<accession>L7U291</accession>
<dbReference type="KEGG" id="msd:MYSTI_00354"/>
<sequence>MTTRSPLSWNAKGNEVGPCAMGAFNGLAFDAHQTWAFWRAEAVGVTEGPFRCANGTRATMISARTLPPRLWGVERMMALVDGALAELVAPLTGFRGDTRLGLWLGLPERYGAEASKSQGAERRRLEGHVKQWCARNAGDAPVIGVPRGHASLAFALAEACAEVAAGQLEAAIVGGVDTYHAPEVMDELMEQARLFDGENVDSLIPGEGAAFLLITRARTAKSVGLSLMARVESVGMAQESGSLFSDTPCTGTGLTQAMRAATALQSAAGQRLEWLLGDVNNEPHRIEEFQLALPRAMAPGGMAGGKDYRPVAVEDLPIDLLPLRFGDLGAATLPTAAVLASQAFLRGAPAATSCLCVGSSLGPDRGAVLLRAVMGGEAGRQRPTGLVP</sequence>
<dbReference type="InterPro" id="IPR016039">
    <property type="entry name" value="Thiolase-like"/>
</dbReference>
<evidence type="ECO:0000313" key="1">
    <source>
        <dbReference type="EMBL" id="AGC41712.1"/>
    </source>
</evidence>
<dbReference type="PATRIC" id="fig|1278073.3.peg.371"/>
<dbReference type="RefSeq" id="WP_015345975.1">
    <property type="nucleotide sequence ID" value="NC_020126.1"/>
</dbReference>
<dbReference type="STRING" id="1278073.MYSTI_00354"/>
<dbReference type="Gene3D" id="3.40.47.10">
    <property type="match status" value="1"/>
</dbReference>
<protein>
    <recommendedName>
        <fullName evidence="3">Beta-ketoacyl synthase N-terminal domain-containing protein</fullName>
    </recommendedName>
</protein>
<organism evidence="1 2">
    <name type="scientific">Myxococcus stipitatus (strain DSM 14675 / JCM 12634 / Mx s8)</name>
    <dbReference type="NCBI Taxonomy" id="1278073"/>
    <lineage>
        <taxon>Bacteria</taxon>
        <taxon>Pseudomonadati</taxon>
        <taxon>Myxococcota</taxon>
        <taxon>Myxococcia</taxon>
        <taxon>Myxococcales</taxon>
        <taxon>Cystobacterineae</taxon>
        <taxon>Myxococcaceae</taxon>
        <taxon>Myxococcus</taxon>
    </lineage>
</organism>
<name>L7U291_MYXSD</name>
<evidence type="ECO:0000313" key="2">
    <source>
        <dbReference type="Proteomes" id="UP000011131"/>
    </source>
</evidence>
<dbReference type="OrthoDB" id="3078238at2"/>
<dbReference type="HOGENOM" id="CLU_063022_0_0_7"/>
<proteinExistence type="predicted"/>
<evidence type="ECO:0008006" key="3">
    <source>
        <dbReference type="Google" id="ProtNLM"/>
    </source>
</evidence>
<dbReference type="SUPFAM" id="SSF53901">
    <property type="entry name" value="Thiolase-like"/>
    <property type="match status" value="1"/>
</dbReference>
<reference evidence="1 2" key="1">
    <citation type="journal article" date="2013" name="Genome Announc.">
        <title>Complete genome sequence of Myxococcus stipitatus strain DSM 14675, a fruiting myxobacterium.</title>
        <authorList>
            <person name="Huntley S."/>
            <person name="Kneip S."/>
            <person name="Treuner-Lange A."/>
            <person name="Sogaard-Andersen L."/>
        </authorList>
    </citation>
    <scope>NUCLEOTIDE SEQUENCE [LARGE SCALE GENOMIC DNA]</scope>
    <source>
        <strain evidence="2">DSM 14675 / JCM 12634 / Mx s8</strain>
    </source>
</reference>
<dbReference type="AlphaFoldDB" id="L7U291"/>
<dbReference type="GO" id="GO:0016746">
    <property type="term" value="F:acyltransferase activity"/>
    <property type="evidence" value="ECO:0007669"/>
    <property type="project" value="InterPro"/>
</dbReference>
<keyword evidence="2" id="KW-1185">Reference proteome</keyword>
<dbReference type="Proteomes" id="UP000011131">
    <property type="component" value="Chromosome"/>
</dbReference>
<gene>
    <name evidence="1" type="ordered locus">MYSTI_00354</name>
</gene>
<dbReference type="eggNOG" id="COG0304">
    <property type="taxonomic scope" value="Bacteria"/>
</dbReference>
<dbReference type="EMBL" id="CP004025">
    <property type="protein sequence ID" value="AGC41712.1"/>
    <property type="molecule type" value="Genomic_DNA"/>
</dbReference>